<feature type="domain" description="Transcription factor CBF/NF-Y/archaeal histone" evidence="4">
    <location>
        <begin position="94"/>
        <end position="156"/>
    </location>
</feature>
<dbReference type="PANTHER" id="PTHR10252">
    <property type="entry name" value="HISTONE-LIKE TRANSCRIPTION FACTOR CCAAT-RELATED"/>
    <property type="match status" value="1"/>
</dbReference>
<keyword evidence="2" id="KW-0539">Nucleus</keyword>
<dbReference type="OrthoDB" id="636685at2759"/>
<dbReference type="GO" id="GO:0000976">
    <property type="term" value="F:transcription cis-regulatory region binding"/>
    <property type="evidence" value="ECO:0007669"/>
    <property type="project" value="TreeGrafter"/>
</dbReference>
<evidence type="ECO:0000256" key="1">
    <source>
        <dbReference type="ARBA" id="ARBA00004123"/>
    </source>
</evidence>
<evidence type="ECO:0000256" key="3">
    <source>
        <dbReference type="SAM" id="MobiDB-lite"/>
    </source>
</evidence>
<organism evidence="5 6">
    <name type="scientific">Aquilegia coerulea</name>
    <name type="common">Rocky mountain columbine</name>
    <dbReference type="NCBI Taxonomy" id="218851"/>
    <lineage>
        <taxon>Eukaryota</taxon>
        <taxon>Viridiplantae</taxon>
        <taxon>Streptophyta</taxon>
        <taxon>Embryophyta</taxon>
        <taxon>Tracheophyta</taxon>
        <taxon>Spermatophyta</taxon>
        <taxon>Magnoliopsida</taxon>
        <taxon>Ranunculales</taxon>
        <taxon>Ranunculaceae</taxon>
        <taxon>Thalictroideae</taxon>
        <taxon>Aquilegia</taxon>
    </lineage>
</organism>
<evidence type="ECO:0000313" key="5">
    <source>
        <dbReference type="EMBL" id="PIA38559.1"/>
    </source>
</evidence>
<evidence type="ECO:0000259" key="4">
    <source>
        <dbReference type="Pfam" id="PF00808"/>
    </source>
</evidence>
<feature type="compositionally biased region" description="Acidic residues" evidence="3">
    <location>
        <begin position="25"/>
        <end position="42"/>
    </location>
</feature>
<sequence>MVMKKKNTNTTEDVLVISSSSSSASEEEEEEVEEESEEEEEEVKSSNNSNQQDIEEIMEIDEDNSMKNKNKMKMKQKNKAVHVTTDNVTGSCVFPTNRINRIIRSEGTDFRITQEAIFLVNKATEQFFDLFCEDVYANVAQEHRKAVEYKHISSAVSKGKRYDFLSDFVPEKIRVEDALSERLPGI</sequence>
<dbReference type="SUPFAM" id="SSF47113">
    <property type="entry name" value="Histone-fold"/>
    <property type="match status" value="1"/>
</dbReference>
<dbReference type="EMBL" id="KZ305044">
    <property type="protein sequence ID" value="PIA38559.1"/>
    <property type="molecule type" value="Genomic_DNA"/>
</dbReference>
<name>A0A2G5D4X2_AQUCA</name>
<gene>
    <name evidence="5" type="ORF">AQUCO_02700046v1</name>
</gene>
<dbReference type="InterPro" id="IPR009072">
    <property type="entry name" value="Histone-fold"/>
</dbReference>
<dbReference type="STRING" id="218851.A0A2G5D4X2"/>
<dbReference type="GO" id="GO:0005634">
    <property type="term" value="C:nucleus"/>
    <property type="evidence" value="ECO:0007669"/>
    <property type="project" value="UniProtKB-SubCell"/>
</dbReference>
<dbReference type="InParanoid" id="A0A2G5D4X2"/>
<dbReference type="Proteomes" id="UP000230069">
    <property type="component" value="Unassembled WGS sequence"/>
</dbReference>
<dbReference type="GO" id="GO:0006355">
    <property type="term" value="P:regulation of DNA-templated transcription"/>
    <property type="evidence" value="ECO:0007669"/>
    <property type="project" value="TreeGrafter"/>
</dbReference>
<feature type="region of interest" description="Disordered" evidence="3">
    <location>
        <begin position="1"/>
        <end position="54"/>
    </location>
</feature>
<dbReference type="InterPro" id="IPR003958">
    <property type="entry name" value="CBFA_NFYB_domain"/>
</dbReference>
<dbReference type="AlphaFoldDB" id="A0A2G5D4X2"/>
<keyword evidence="6" id="KW-1185">Reference proteome</keyword>
<evidence type="ECO:0000256" key="2">
    <source>
        <dbReference type="ARBA" id="ARBA00023242"/>
    </source>
</evidence>
<dbReference type="InterPro" id="IPR050568">
    <property type="entry name" value="Transcr_DNA_Rep_Reg"/>
</dbReference>
<accession>A0A2G5D4X2</accession>
<dbReference type="Gene3D" id="1.10.20.10">
    <property type="entry name" value="Histone, subunit A"/>
    <property type="match status" value="1"/>
</dbReference>
<reference evidence="5 6" key="1">
    <citation type="submission" date="2017-09" db="EMBL/GenBank/DDBJ databases">
        <title>WGS assembly of Aquilegia coerulea Goldsmith.</title>
        <authorList>
            <person name="Hodges S."/>
            <person name="Kramer E."/>
            <person name="Nordborg M."/>
            <person name="Tomkins J."/>
            <person name="Borevitz J."/>
            <person name="Derieg N."/>
            <person name="Yan J."/>
            <person name="Mihaltcheva S."/>
            <person name="Hayes R.D."/>
            <person name="Rokhsar D."/>
        </authorList>
    </citation>
    <scope>NUCLEOTIDE SEQUENCE [LARGE SCALE GENOMIC DNA]</scope>
    <source>
        <strain evidence="6">cv. Goldsmith</strain>
    </source>
</reference>
<dbReference type="GO" id="GO:0046982">
    <property type="term" value="F:protein heterodimerization activity"/>
    <property type="evidence" value="ECO:0007669"/>
    <property type="project" value="InterPro"/>
</dbReference>
<dbReference type="PANTHER" id="PTHR10252:SF93">
    <property type="entry name" value="DNA POLYMERASE II SUBUNIT B3-1"/>
    <property type="match status" value="1"/>
</dbReference>
<comment type="subcellular location">
    <subcellularLocation>
        <location evidence="1">Nucleus</location>
    </subcellularLocation>
</comment>
<proteinExistence type="predicted"/>
<evidence type="ECO:0000313" key="6">
    <source>
        <dbReference type="Proteomes" id="UP000230069"/>
    </source>
</evidence>
<protein>
    <recommendedName>
        <fullName evidence="4">Transcription factor CBF/NF-Y/archaeal histone domain-containing protein</fullName>
    </recommendedName>
</protein>
<dbReference type="Pfam" id="PF00808">
    <property type="entry name" value="CBFD_NFYB_HMF"/>
    <property type="match status" value="1"/>
</dbReference>